<gene>
    <name evidence="8" type="ORF">JMJ35_006004</name>
</gene>
<dbReference type="PANTHER" id="PTHR11530:SF11">
    <property type="entry name" value="D-ASPARTATE OXIDASE"/>
    <property type="match status" value="1"/>
</dbReference>
<evidence type="ECO:0000256" key="3">
    <source>
        <dbReference type="ARBA" id="ARBA00022630"/>
    </source>
</evidence>
<keyword evidence="5" id="KW-0560">Oxidoreductase</keyword>
<protein>
    <recommendedName>
        <fullName evidence="7">FAD dependent oxidoreductase domain-containing protein</fullName>
    </recommendedName>
</protein>
<dbReference type="InterPro" id="IPR023209">
    <property type="entry name" value="DAO"/>
</dbReference>
<keyword evidence="9" id="KW-1185">Reference proteome</keyword>
<feature type="binding site" evidence="6">
    <location>
        <position position="205"/>
    </location>
    <ligand>
        <name>FAD</name>
        <dbReference type="ChEBI" id="CHEBI:57692"/>
    </ligand>
</feature>
<evidence type="ECO:0000256" key="2">
    <source>
        <dbReference type="ARBA" id="ARBA00006730"/>
    </source>
</evidence>
<evidence type="ECO:0000256" key="5">
    <source>
        <dbReference type="ARBA" id="ARBA00023002"/>
    </source>
</evidence>
<proteinExistence type="inferred from homology"/>
<dbReference type="SUPFAM" id="SSF51971">
    <property type="entry name" value="Nucleotide-binding domain"/>
    <property type="match status" value="1"/>
</dbReference>
<dbReference type="GO" id="GO:0019478">
    <property type="term" value="P:D-amino acid catabolic process"/>
    <property type="evidence" value="ECO:0007669"/>
    <property type="project" value="TreeGrafter"/>
</dbReference>
<comment type="similarity">
    <text evidence="2">Belongs to the DAMOX/DASOX family.</text>
</comment>
<feature type="binding site" evidence="6">
    <location>
        <position position="314"/>
    </location>
    <ligand>
        <name>D-dopa</name>
        <dbReference type="ChEBI" id="CHEBI:149689"/>
    </ligand>
</feature>
<dbReference type="Proteomes" id="UP001166286">
    <property type="component" value="Unassembled WGS sequence"/>
</dbReference>
<feature type="domain" description="FAD dependent oxidoreductase" evidence="7">
    <location>
        <begin position="9"/>
        <end position="330"/>
    </location>
</feature>
<name>A0AA39R112_9LECA</name>
<sequence>MPPPTPQKHVVVIGAGITGLQTALALQASNYLVTIIAEHVPGDEHPLYTSPWAGAQWRSHAKEHELEEQGWDGESYREWMGVVETGEGGRGGLGIVPSTLYWSQETPPTEWWHTTVQSLGPVPLSSLPPGTRSGLTFTAICIDVPTHLISLLRQFQDAGGKLVKSQLPTEQGLGGTLRAATELLRDGEGGEGNAGVEVDVWVNATGLSAKWVCGDESMYPIKGQTVLVKGEAKGARTWVDADLYVIPRPGSGTTILGDEGGGKLGHEELLNEEGEFEMLSAQSGLRPGRQRGARVAKETVERRFKVVHSYGHAGAGYQNAVGCARKVVELVKELEEVSL</sequence>
<evidence type="ECO:0000313" key="8">
    <source>
        <dbReference type="EMBL" id="KAK0511431.1"/>
    </source>
</evidence>
<dbReference type="Pfam" id="PF01266">
    <property type="entry name" value="DAO"/>
    <property type="match status" value="1"/>
</dbReference>
<reference evidence="8" key="1">
    <citation type="submission" date="2023-03" db="EMBL/GenBank/DDBJ databases">
        <title>Complete genome of Cladonia borealis.</title>
        <authorList>
            <person name="Park H."/>
        </authorList>
    </citation>
    <scope>NUCLEOTIDE SEQUENCE</scope>
    <source>
        <strain evidence="8">ANT050790</strain>
    </source>
</reference>
<keyword evidence="3" id="KW-0285">Flavoprotein</keyword>
<evidence type="ECO:0000256" key="6">
    <source>
        <dbReference type="PIRSR" id="PIRSR000189-1"/>
    </source>
</evidence>
<accession>A0AA39R112</accession>
<feature type="binding site" evidence="6">
    <location>
        <position position="286"/>
    </location>
    <ligand>
        <name>D-dopa</name>
        <dbReference type="ChEBI" id="CHEBI:149689"/>
    </ligand>
</feature>
<dbReference type="AlphaFoldDB" id="A0AA39R112"/>
<dbReference type="InterPro" id="IPR006076">
    <property type="entry name" value="FAD-dep_OxRdtase"/>
</dbReference>
<dbReference type="PANTHER" id="PTHR11530">
    <property type="entry name" value="D-AMINO ACID OXIDASE"/>
    <property type="match status" value="1"/>
</dbReference>
<dbReference type="GO" id="GO:0005737">
    <property type="term" value="C:cytoplasm"/>
    <property type="evidence" value="ECO:0007669"/>
    <property type="project" value="TreeGrafter"/>
</dbReference>
<dbReference type="EMBL" id="JAFEKC020000013">
    <property type="protein sequence ID" value="KAK0511431.1"/>
    <property type="molecule type" value="Genomic_DNA"/>
</dbReference>
<comment type="cofactor">
    <cofactor evidence="1 6">
        <name>FAD</name>
        <dbReference type="ChEBI" id="CHEBI:57692"/>
    </cofactor>
</comment>
<evidence type="ECO:0000256" key="4">
    <source>
        <dbReference type="ARBA" id="ARBA00022827"/>
    </source>
</evidence>
<dbReference type="Gene3D" id="3.30.9.10">
    <property type="entry name" value="D-Amino Acid Oxidase, subunit A, domain 2"/>
    <property type="match status" value="2"/>
</dbReference>
<evidence type="ECO:0000256" key="1">
    <source>
        <dbReference type="ARBA" id="ARBA00001974"/>
    </source>
</evidence>
<keyword evidence="4 6" id="KW-0274">FAD</keyword>
<dbReference type="GO" id="GO:0003884">
    <property type="term" value="F:D-amino-acid oxidase activity"/>
    <property type="evidence" value="ECO:0007669"/>
    <property type="project" value="InterPro"/>
</dbReference>
<dbReference type="Gene3D" id="3.40.50.720">
    <property type="entry name" value="NAD(P)-binding Rossmann-like Domain"/>
    <property type="match status" value="2"/>
</dbReference>
<evidence type="ECO:0000259" key="7">
    <source>
        <dbReference type="Pfam" id="PF01266"/>
    </source>
</evidence>
<dbReference type="PIRSF" id="PIRSF000189">
    <property type="entry name" value="D-aa_oxidase"/>
    <property type="match status" value="1"/>
</dbReference>
<organism evidence="8 9">
    <name type="scientific">Cladonia borealis</name>
    <dbReference type="NCBI Taxonomy" id="184061"/>
    <lineage>
        <taxon>Eukaryota</taxon>
        <taxon>Fungi</taxon>
        <taxon>Dikarya</taxon>
        <taxon>Ascomycota</taxon>
        <taxon>Pezizomycotina</taxon>
        <taxon>Lecanoromycetes</taxon>
        <taxon>OSLEUM clade</taxon>
        <taxon>Lecanoromycetidae</taxon>
        <taxon>Lecanorales</taxon>
        <taxon>Lecanorineae</taxon>
        <taxon>Cladoniaceae</taxon>
        <taxon>Cladonia</taxon>
    </lineage>
</organism>
<comment type="caution">
    <text evidence="8">The sequence shown here is derived from an EMBL/GenBank/DDBJ whole genome shotgun (WGS) entry which is preliminary data.</text>
</comment>
<evidence type="ECO:0000313" key="9">
    <source>
        <dbReference type="Proteomes" id="UP001166286"/>
    </source>
</evidence>
<dbReference type="GO" id="GO:0071949">
    <property type="term" value="F:FAD binding"/>
    <property type="evidence" value="ECO:0007669"/>
    <property type="project" value="InterPro"/>
</dbReference>
<feature type="binding site" evidence="6">
    <location>
        <begin position="49"/>
        <end position="50"/>
    </location>
    <ligand>
        <name>FAD</name>
        <dbReference type="ChEBI" id="CHEBI:57692"/>
    </ligand>
</feature>
<feature type="binding site" evidence="6">
    <location>
        <position position="244"/>
    </location>
    <ligand>
        <name>D-dopa</name>
        <dbReference type="ChEBI" id="CHEBI:149689"/>
    </ligand>
</feature>